<dbReference type="Proteomes" id="UP001486888">
    <property type="component" value="Chromosome"/>
</dbReference>
<dbReference type="RefSeq" id="WP_345469685.1">
    <property type="nucleotide sequence ID" value="NZ_CP125942.1"/>
</dbReference>
<gene>
    <name evidence="1" type="ORF">QMQ05_10065</name>
</gene>
<dbReference type="AlphaFoldDB" id="A0AAU6WAJ6"/>
<keyword evidence="2" id="KW-1185">Reference proteome</keyword>
<evidence type="ECO:0000313" key="2">
    <source>
        <dbReference type="Proteomes" id="UP001486888"/>
    </source>
</evidence>
<proteinExistence type="predicted"/>
<accession>A0AAU6WAJ6</accession>
<dbReference type="KEGG" id="gey:QMQ05_10065"/>
<protein>
    <submittedName>
        <fullName evidence="1">Uncharacterized protein</fullName>
    </submittedName>
</protein>
<evidence type="ECO:0000313" key="1">
    <source>
        <dbReference type="EMBL" id="XAO44710.1"/>
    </source>
</evidence>
<name>A0AAU6WAJ6_9MICC</name>
<organism evidence="1 2">
    <name type="scientific">Glutamicibacter ectropisis</name>
    <dbReference type="NCBI Taxonomy" id="3046593"/>
    <lineage>
        <taxon>Bacteria</taxon>
        <taxon>Bacillati</taxon>
        <taxon>Actinomycetota</taxon>
        <taxon>Actinomycetes</taxon>
        <taxon>Micrococcales</taxon>
        <taxon>Micrococcaceae</taxon>
        <taxon>Glutamicibacter</taxon>
    </lineage>
</organism>
<reference evidence="1 2" key="1">
    <citation type="submission" date="2023-05" db="EMBL/GenBank/DDBJ databases">
        <title>Glutamicibacter sp. B1, complete genome.</title>
        <authorList>
            <person name="Long Y.H."/>
            <person name="Fang T."/>
            <person name="Li X.Y."/>
        </authorList>
    </citation>
    <scope>NUCLEOTIDE SEQUENCE [LARGE SCALE GENOMIC DNA]</scope>
    <source>
        <strain evidence="1 2">B1</strain>
    </source>
</reference>
<sequence>MDTSQWVSVQREDGETVGYLEPLADDFSSVLPRNVLGHAIDDPTEYLQGEELLQERGIGELMHPWILDAQQGESTSELTILELSAHGIVLADALHTKALSPTPRIHVDWPDVTGRLTPAIPRAANK</sequence>
<dbReference type="EMBL" id="CP125942">
    <property type="protein sequence ID" value="XAO44710.1"/>
    <property type="molecule type" value="Genomic_DNA"/>
</dbReference>